<dbReference type="GO" id="GO:0017057">
    <property type="term" value="F:6-phosphogluconolactonase activity"/>
    <property type="evidence" value="ECO:0007669"/>
    <property type="project" value="TreeGrafter"/>
</dbReference>
<dbReference type="PANTHER" id="PTHR30344:SF1">
    <property type="entry name" value="6-PHOSPHOGLUCONOLACTONASE"/>
    <property type="match status" value="1"/>
</dbReference>
<keyword evidence="3" id="KW-1185">Reference proteome</keyword>
<dbReference type="AlphaFoldDB" id="A0AAW2Z5J9"/>
<dbReference type="InterPro" id="IPR011048">
    <property type="entry name" value="Haem_d1_sf"/>
</dbReference>
<evidence type="ECO:0000256" key="1">
    <source>
        <dbReference type="ARBA" id="ARBA00005564"/>
    </source>
</evidence>
<protein>
    <submittedName>
        <fullName evidence="2">6-phosphogluconolactonase</fullName>
    </submittedName>
</protein>
<dbReference type="EMBL" id="JAOPGA020001102">
    <property type="protein sequence ID" value="KAL0485081.1"/>
    <property type="molecule type" value="Genomic_DNA"/>
</dbReference>
<dbReference type="Proteomes" id="UP001431209">
    <property type="component" value="Unassembled WGS sequence"/>
</dbReference>
<organism evidence="2 3">
    <name type="scientific">Acrasis kona</name>
    <dbReference type="NCBI Taxonomy" id="1008807"/>
    <lineage>
        <taxon>Eukaryota</taxon>
        <taxon>Discoba</taxon>
        <taxon>Heterolobosea</taxon>
        <taxon>Tetramitia</taxon>
        <taxon>Eutetramitia</taxon>
        <taxon>Acrasidae</taxon>
        <taxon>Acrasis</taxon>
    </lineage>
</organism>
<accession>A0AAW2Z5J9</accession>
<comment type="similarity">
    <text evidence="1">Belongs to the cycloisomerase 2 family.</text>
</comment>
<dbReference type="SUPFAM" id="SSF51004">
    <property type="entry name" value="C-terminal (heme d1) domain of cytochrome cd1-nitrite reductase"/>
    <property type="match status" value="1"/>
</dbReference>
<reference evidence="2 3" key="1">
    <citation type="submission" date="2024-03" db="EMBL/GenBank/DDBJ databases">
        <title>The Acrasis kona genome and developmental transcriptomes reveal deep origins of eukaryotic multicellular pathways.</title>
        <authorList>
            <person name="Sheikh S."/>
            <person name="Fu C.-J."/>
            <person name="Brown M.W."/>
            <person name="Baldauf S.L."/>
        </authorList>
    </citation>
    <scope>NUCLEOTIDE SEQUENCE [LARGE SCALE GENOMIC DNA]</scope>
    <source>
        <strain evidence="2 3">ATCC MYA-3509</strain>
    </source>
</reference>
<comment type="caution">
    <text evidence="2">The sequence shown here is derived from an EMBL/GenBank/DDBJ whole genome shotgun (WGS) entry which is preliminary data.</text>
</comment>
<dbReference type="Pfam" id="PF10282">
    <property type="entry name" value="Lactonase"/>
    <property type="match status" value="1"/>
</dbReference>
<dbReference type="PANTHER" id="PTHR30344">
    <property type="entry name" value="6-PHOSPHOGLUCONOLACTONASE-RELATED"/>
    <property type="match status" value="1"/>
</dbReference>
<evidence type="ECO:0000313" key="3">
    <source>
        <dbReference type="Proteomes" id="UP001431209"/>
    </source>
</evidence>
<gene>
    <name evidence="2" type="ORF">AKO1_011823</name>
</gene>
<dbReference type="Gene3D" id="2.130.10.10">
    <property type="entry name" value="YVTN repeat-like/Quinoprotein amine dehydrogenase"/>
    <property type="match status" value="1"/>
</dbReference>
<dbReference type="InterPro" id="IPR050282">
    <property type="entry name" value="Cycloisomerase_2"/>
</dbReference>
<dbReference type="InterPro" id="IPR015943">
    <property type="entry name" value="WD40/YVTN_repeat-like_dom_sf"/>
</dbReference>
<proteinExistence type="inferred from homology"/>
<evidence type="ECO:0000313" key="2">
    <source>
        <dbReference type="EMBL" id="KAL0485081.1"/>
    </source>
</evidence>
<dbReference type="InterPro" id="IPR019405">
    <property type="entry name" value="Lactonase_7-beta_prop"/>
</dbReference>
<sequence>MSVRTLFVGSGSSYVYRLNINIEDGSLTLKNKTKVTDNQSNSRPTFVTIHPNKRILYTISAIANYDGKKETGGILTYKIDDTTHDLSLIDSATSEGNGPCCILLDNKGENVLIANYHGGNFGLWKTDQQGSLSKKPTFFQQDESNVGPHKSRQDKPHAHQFIFDPSNKYAYCCDLGQDRIYQFVFDSNQNVLSPNQNALFTSTQPGAGPRHITFHPTLNVVYGVNELGNTVSTYTLKDDGTLEHSNTLSSIPEPSDETTASAVVTSPDGKFLYVSNRGGSESLAIFKIQDDGSLELVGFESSGGKCPRQFMITDDGKLLIVANQNSNDVRVFRRDVRSGKLQALSHIDGLEQPMCVSML</sequence>
<name>A0AAW2Z5J9_9EUKA</name>